<evidence type="ECO:0000313" key="5">
    <source>
        <dbReference type="Proteomes" id="UP000186406"/>
    </source>
</evidence>
<sequence>MSHAIPPVGAADHRAGPDDAPITLVEYGDYECPYCGEAYPVLKAVQTALGARLRFVFRNFPLTDMHPHAGNAARFAEAAAAAGRFWEAHDMLYEHQDALEDADLVRYGTQLGIDRALLLAGFDGRYDDRIRRDFDGGLHGGVNGTPSLFVNGLRYDGPRDAESLIAILEHEAGLRARSDRPQTTVQR</sequence>
<dbReference type="RefSeq" id="WP_073625857.1">
    <property type="nucleotide sequence ID" value="NZ_FRXO01000001.1"/>
</dbReference>
<dbReference type="InterPro" id="IPR013766">
    <property type="entry name" value="Thioredoxin_domain"/>
</dbReference>
<proteinExistence type="inferred from homology"/>
<feature type="domain" description="Thioredoxin" evidence="3">
    <location>
        <begin position="1"/>
        <end position="173"/>
    </location>
</feature>
<reference evidence="4 5" key="1">
    <citation type="submission" date="2016-12" db="EMBL/GenBank/DDBJ databases">
        <authorList>
            <person name="Song W.-J."/>
            <person name="Kurnit D.M."/>
        </authorList>
    </citation>
    <scope>NUCLEOTIDE SEQUENCE [LARGE SCALE GENOMIC DNA]</scope>
    <source>
        <strain evidence="4 5">DSM 19599</strain>
    </source>
</reference>
<dbReference type="InterPro" id="IPR036249">
    <property type="entry name" value="Thioredoxin-like_sf"/>
</dbReference>
<keyword evidence="5" id="KW-1185">Reference proteome</keyword>
<dbReference type="Proteomes" id="UP000186406">
    <property type="component" value="Unassembled WGS sequence"/>
</dbReference>
<name>A0A1M7Z9S8_9HYPH</name>
<evidence type="ECO:0000313" key="4">
    <source>
        <dbReference type="EMBL" id="SHO61634.1"/>
    </source>
</evidence>
<dbReference type="InterPro" id="IPR012336">
    <property type="entry name" value="Thioredoxin-like_fold"/>
</dbReference>
<evidence type="ECO:0000259" key="3">
    <source>
        <dbReference type="PROSITE" id="PS51352"/>
    </source>
</evidence>
<dbReference type="Pfam" id="PF13462">
    <property type="entry name" value="Thioredoxin_4"/>
    <property type="match status" value="1"/>
</dbReference>
<dbReference type="PROSITE" id="PS51352">
    <property type="entry name" value="THIOREDOXIN_2"/>
    <property type="match status" value="1"/>
</dbReference>
<accession>A0A1M7Z9S8</accession>
<dbReference type="PANTHER" id="PTHR13887:SF55">
    <property type="entry name" value="SLR0313 PROTEIN"/>
    <property type="match status" value="1"/>
</dbReference>
<dbReference type="PANTHER" id="PTHR13887">
    <property type="entry name" value="GLUTATHIONE S-TRANSFERASE KAPPA"/>
    <property type="match status" value="1"/>
</dbReference>
<dbReference type="AlphaFoldDB" id="A0A1M7Z9S8"/>
<evidence type="ECO:0000256" key="1">
    <source>
        <dbReference type="ARBA" id="ARBA00003565"/>
    </source>
</evidence>
<protein>
    <submittedName>
        <fullName evidence="4">Thioredoxin</fullName>
    </submittedName>
</protein>
<dbReference type="OrthoDB" id="9808135at2"/>
<comment type="similarity">
    <text evidence="2">Belongs to the thioredoxin family. DsbA subfamily.</text>
</comment>
<dbReference type="SUPFAM" id="SSF52833">
    <property type="entry name" value="Thioredoxin-like"/>
    <property type="match status" value="1"/>
</dbReference>
<comment type="function">
    <text evidence="1">May be required for disulfide bond formation in some proteins.</text>
</comment>
<dbReference type="EMBL" id="FRXO01000001">
    <property type="protein sequence ID" value="SHO61634.1"/>
    <property type="molecule type" value="Genomic_DNA"/>
</dbReference>
<organism evidence="4 5">
    <name type="scientific">Pseudoxanthobacter soli DSM 19599</name>
    <dbReference type="NCBI Taxonomy" id="1123029"/>
    <lineage>
        <taxon>Bacteria</taxon>
        <taxon>Pseudomonadati</taxon>
        <taxon>Pseudomonadota</taxon>
        <taxon>Alphaproteobacteria</taxon>
        <taxon>Hyphomicrobiales</taxon>
        <taxon>Segnochrobactraceae</taxon>
        <taxon>Pseudoxanthobacter</taxon>
    </lineage>
</organism>
<gene>
    <name evidence="4" type="ORF">SAMN02745172_00840</name>
</gene>
<dbReference type="Gene3D" id="3.40.30.10">
    <property type="entry name" value="Glutaredoxin"/>
    <property type="match status" value="1"/>
</dbReference>
<dbReference type="STRING" id="1123029.SAMN02745172_00840"/>
<evidence type="ECO:0000256" key="2">
    <source>
        <dbReference type="ARBA" id="ARBA00005791"/>
    </source>
</evidence>